<feature type="non-terminal residue" evidence="1">
    <location>
        <position position="1"/>
    </location>
</feature>
<gene>
    <name evidence="1" type="ORF">S01H1_38563</name>
</gene>
<comment type="caution">
    <text evidence="1">The sequence shown here is derived from an EMBL/GenBank/DDBJ whole genome shotgun (WGS) entry which is preliminary data.</text>
</comment>
<dbReference type="EMBL" id="BARS01024286">
    <property type="protein sequence ID" value="GAG06085.1"/>
    <property type="molecule type" value="Genomic_DNA"/>
</dbReference>
<dbReference type="AlphaFoldDB" id="X0UKF7"/>
<proteinExistence type="predicted"/>
<dbReference type="InterPro" id="IPR010634">
    <property type="entry name" value="DUF1223"/>
</dbReference>
<name>X0UKF7_9ZZZZ</name>
<dbReference type="SUPFAM" id="SSF52833">
    <property type="entry name" value="Thioredoxin-like"/>
    <property type="match status" value="1"/>
</dbReference>
<protein>
    <submittedName>
        <fullName evidence="1">Uncharacterized protein</fullName>
    </submittedName>
</protein>
<accession>X0UKF7</accession>
<evidence type="ECO:0000313" key="1">
    <source>
        <dbReference type="EMBL" id="GAG06085.1"/>
    </source>
</evidence>
<sequence>YTPQVVVNGLLGVNGSKPGAIEKAIKTTEGELRSKRVPIRFWHERNTIYIEAGEAPQGTDLKQAIVWFAVVQKSAKVPIEQGDNKGKTLTYTNIVREMSPVGVWKGKPLSIALARTAIMRPETEASVVLLQEGRGGPIIGAAWTSLW</sequence>
<dbReference type="Pfam" id="PF06764">
    <property type="entry name" value="DUF1223"/>
    <property type="match status" value="1"/>
</dbReference>
<reference evidence="1" key="1">
    <citation type="journal article" date="2014" name="Front. Microbiol.">
        <title>High frequency of phylogenetically diverse reductive dehalogenase-homologous genes in deep subseafloor sedimentary metagenomes.</title>
        <authorList>
            <person name="Kawai M."/>
            <person name="Futagami T."/>
            <person name="Toyoda A."/>
            <person name="Takaki Y."/>
            <person name="Nishi S."/>
            <person name="Hori S."/>
            <person name="Arai W."/>
            <person name="Tsubouchi T."/>
            <person name="Morono Y."/>
            <person name="Uchiyama I."/>
            <person name="Ito T."/>
            <person name="Fujiyama A."/>
            <person name="Inagaki F."/>
            <person name="Takami H."/>
        </authorList>
    </citation>
    <scope>NUCLEOTIDE SEQUENCE</scope>
    <source>
        <strain evidence="1">Expedition CK06-06</strain>
    </source>
</reference>
<organism evidence="1">
    <name type="scientific">marine sediment metagenome</name>
    <dbReference type="NCBI Taxonomy" id="412755"/>
    <lineage>
        <taxon>unclassified sequences</taxon>
        <taxon>metagenomes</taxon>
        <taxon>ecological metagenomes</taxon>
    </lineage>
</organism>
<dbReference type="InterPro" id="IPR036249">
    <property type="entry name" value="Thioredoxin-like_sf"/>
</dbReference>